<evidence type="ECO:0000313" key="8">
    <source>
        <dbReference type="Proteomes" id="UP000094285"/>
    </source>
</evidence>
<dbReference type="OrthoDB" id="1724197at2759"/>
<protein>
    <recommendedName>
        <fullName evidence="6">Bacterial surface antigen (D15) domain-containing protein</fullName>
    </recommendedName>
</protein>
<keyword evidence="5" id="KW-0472">Membrane</keyword>
<dbReference type="PANTHER" id="PTHR12815:SF18">
    <property type="entry name" value="SORTING AND ASSEMBLY MACHINERY COMPONENT 50 HOMOLOG"/>
    <property type="match status" value="1"/>
</dbReference>
<keyword evidence="4" id="KW-0812">Transmembrane</keyword>
<dbReference type="RefSeq" id="XP_020064356.1">
    <property type="nucleotide sequence ID" value="XM_020207694.1"/>
</dbReference>
<sequence>MSLGHEDDMIDRLSTTLNNADAPQSKAEKELAQLQQSQQERMIQQNKHYLEELFVESRTQPIKIKNVQITNSQSFRTSFLASQFEPLLKHNTPIGLETFLKNIEQVSKSFIKLGLVQDLMVSVNHLPRSYFSRPSASLDVVPVFNIIPVKKFYAKTGTNIGNGEGDGYIEFQFKNLFGGAENLTFDAISGTKTQSSYLINYNQPLFNNANFILENVGYLNTRKYDWFNSDVTMRGLTNRIYTQLEGGLNHELTLENSWRILNNLNSKSNDILFQSGSSLKSSLSYNINYDTRNNHILPTAGKYIKAGVEFNGLTKSTSSPFLKSILESQFTLPVKSLKSSLVFTHKSGVLYPLGNSSFILDRFFIGGPNDVRSFTMNGLGPKSYNSSVGGDVFLNGGVSLVSKIPGISEESNFKLHNFVNFGKLMPLQKKLGLAGLAKDFSGNYSVSYGFGILFNHPMARFELNFVLPLAVHERDSIRKGIQYGIGVSFL</sequence>
<accession>A0A1E4SI93</accession>
<comment type="similarity">
    <text evidence="2">Belongs to the SAM50/omp85 family.</text>
</comment>
<dbReference type="Proteomes" id="UP000094285">
    <property type="component" value="Unassembled WGS sequence"/>
</dbReference>
<reference evidence="8" key="1">
    <citation type="submission" date="2016-05" db="EMBL/GenBank/DDBJ databases">
        <title>Comparative genomics of biotechnologically important yeasts.</title>
        <authorList>
            <consortium name="DOE Joint Genome Institute"/>
            <person name="Riley R."/>
            <person name="Haridas S."/>
            <person name="Wolfe K.H."/>
            <person name="Lopes M.R."/>
            <person name="Hittinger C.T."/>
            <person name="Goker M."/>
            <person name="Salamov A."/>
            <person name="Wisecaver J."/>
            <person name="Long T.M."/>
            <person name="Aerts A.L."/>
            <person name="Barry K."/>
            <person name="Choi C."/>
            <person name="Clum A."/>
            <person name="Coughlan A.Y."/>
            <person name="Deshpande S."/>
            <person name="Douglass A.P."/>
            <person name="Hanson S.J."/>
            <person name="Klenk H.-P."/>
            <person name="Labutti K."/>
            <person name="Lapidus A."/>
            <person name="Lindquist E."/>
            <person name="Lipzen A."/>
            <person name="Meier-Kolthoff J.P."/>
            <person name="Ohm R.A."/>
            <person name="Otillar R.P."/>
            <person name="Pangilinan J."/>
            <person name="Peng Y."/>
            <person name="Rokas A."/>
            <person name="Rosa C.A."/>
            <person name="Scheuner C."/>
            <person name="Sibirny A.A."/>
            <person name="Slot J.C."/>
            <person name="Stielow J.B."/>
            <person name="Sun H."/>
            <person name="Kurtzman C.P."/>
            <person name="Blackwell M."/>
            <person name="Grigoriev I.V."/>
            <person name="Jeffries T.W."/>
        </authorList>
    </citation>
    <scope>NUCLEOTIDE SEQUENCE [LARGE SCALE GENOMIC DNA]</scope>
    <source>
        <strain evidence="8">NRRL Y-17324</strain>
    </source>
</reference>
<evidence type="ECO:0000256" key="3">
    <source>
        <dbReference type="ARBA" id="ARBA00022452"/>
    </source>
</evidence>
<dbReference type="InterPro" id="IPR039910">
    <property type="entry name" value="D15-like"/>
</dbReference>
<evidence type="ECO:0000256" key="1">
    <source>
        <dbReference type="ARBA" id="ARBA00004374"/>
    </source>
</evidence>
<gene>
    <name evidence="7" type="ORF">CANTADRAFT_26228</name>
</gene>
<evidence type="ECO:0000256" key="2">
    <source>
        <dbReference type="ARBA" id="ARBA00010913"/>
    </source>
</evidence>
<comment type="subcellular location">
    <subcellularLocation>
        <location evidence="1">Mitochondrion outer membrane</location>
        <topology evidence="1">Multi-pass membrane protein</topology>
    </subcellularLocation>
</comment>
<keyword evidence="8" id="KW-1185">Reference proteome</keyword>
<dbReference type="PANTHER" id="PTHR12815">
    <property type="entry name" value="SORTING AND ASSEMBLY MACHINERY SAMM50 PROTEIN FAMILY MEMBER"/>
    <property type="match status" value="1"/>
</dbReference>
<keyword evidence="3" id="KW-1134">Transmembrane beta strand</keyword>
<dbReference type="Pfam" id="PF01103">
    <property type="entry name" value="Omp85"/>
    <property type="match status" value="1"/>
</dbReference>
<evidence type="ECO:0000313" key="7">
    <source>
        <dbReference type="EMBL" id="ODV79234.1"/>
    </source>
</evidence>
<dbReference type="EMBL" id="KV453912">
    <property type="protein sequence ID" value="ODV79234.1"/>
    <property type="molecule type" value="Genomic_DNA"/>
</dbReference>
<dbReference type="AlphaFoldDB" id="A0A1E4SI93"/>
<name>A0A1E4SI93_9ASCO</name>
<proteinExistence type="inferred from homology"/>
<dbReference type="Gene3D" id="2.40.160.50">
    <property type="entry name" value="membrane protein fhac: a member of the omp85/tpsb transporter family"/>
    <property type="match status" value="1"/>
</dbReference>
<evidence type="ECO:0000256" key="5">
    <source>
        <dbReference type="ARBA" id="ARBA00023136"/>
    </source>
</evidence>
<evidence type="ECO:0000259" key="6">
    <source>
        <dbReference type="Pfam" id="PF01103"/>
    </source>
</evidence>
<dbReference type="STRING" id="984487.A0A1E4SI93"/>
<feature type="domain" description="Bacterial surface antigen (D15)" evidence="6">
    <location>
        <begin position="175"/>
        <end position="489"/>
    </location>
</feature>
<organism evidence="7 8">
    <name type="scientific">Suhomyces tanzawaensis NRRL Y-17324</name>
    <dbReference type="NCBI Taxonomy" id="984487"/>
    <lineage>
        <taxon>Eukaryota</taxon>
        <taxon>Fungi</taxon>
        <taxon>Dikarya</taxon>
        <taxon>Ascomycota</taxon>
        <taxon>Saccharomycotina</taxon>
        <taxon>Pichiomycetes</taxon>
        <taxon>Debaryomycetaceae</taxon>
        <taxon>Suhomyces</taxon>
    </lineage>
</organism>
<dbReference type="GeneID" id="30981831"/>
<dbReference type="GO" id="GO:0005741">
    <property type="term" value="C:mitochondrial outer membrane"/>
    <property type="evidence" value="ECO:0007669"/>
    <property type="project" value="UniProtKB-SubCell"/>
</dbReference>
<evidence type="ECO:0000256" key="4">
    <source>
        <dbReference type="ARBA" id="ARBA00022692"/>
    </source>
</evidence>
<dbReference type="InterPro" id="IPR000184">
    <property type="entry name" value="Bac_surfAg_D15"/>
</dbReference>
<dbReference type="GO" id="GO:0045040">
    <property type="term" value="P:protein insertion into mitochondrial outer membrane"/>
    <property type="evidence" value="ECO:0007669"/>
    <property type="project" value="TreeGrafter"/>
</dbReference>